<reference evidence="2 3" key="1">
    <citation type="submission" date="2023-06" db="EMBL/GenBank/DDBJ databases">
        <title>Actinomycetospora Odt1-22.</title>
        <authorList>
            <person name="Supong K."/>
        </authorList>
    </citation>
    <scope>NUCLEOTIDE SEQUENCE [LARGE SCALE GENOMIC DNA]</scope>
    <source>
        <strain evidence="2 3">Odt1-22</strain>
    </source>
</reference>
<dbReference type="SMART" id="SM00342">
    <property type="entry name" value="HTH_ARAC"/>
    <property type="match status" value="1"/>
</dbReference>
<dbReference type="SUPFAM" id="SSF51182">
    <property type="entry name" value="RmlC-like cupins"/>
    <property type="match status" value="1"/>
</dbReference>
<comment type="caution">
    <text evidence="2">The sequence shown here is derived from an EMBL/GenBank/DDBJ whole genome shotgun (WGS) entry which is preliminary data.</text>
</comment>
<evidence type="ECO:0000313" key="2">
    <source>
        <dbReference type="EMBL" id="MDL5157534.1"/>
    </source>
</evidence>
<dbReference type="Gene3D" id="1.10.10.60">
    <property type="entry name" value="Homeodomain-like"/>
    <property type="match status" value="1"/>
</dbReference>
<dbReference type="RefSeq" id="WP_286053964.1">
    <property type="nucleotide sequence ID" value="NZ_JASVWF010000003.1"/>
</dbReference>
<dbReference type="InterPro" id="IPR018060">
    <property type="entry name" value="HTH_AraC"/>
</dbReference>
<dbReference type="PANTHER" id="PTHR11019:SF159">
    <property type="entry name" value="TRANSCRIPTIONAL REGULATOR-RELATED"/>
    <property type="match status" value="1"/>
</dbReference>
<proteinExistence type="predicted"/>
<accession>A0ABT7MA49</accession>
<organism evidence="2 3">
    <name type="scientific">Actinomycetospora termitidis</name>
    <dbReference type="NCBI Taxonomy" id="3053470"/>
    <lineage>
        <taxon>Bacteria</taxon>
        <taxon>Bacillati</taxon>
        <taxon>Actinomycetota</taxon>
        <taxon>Actinomycetes</taxon>
        <taxon>Pseudonocardiales</taxon>
        <taxon>Pseudonocardiaceae</taxon>
        <taxon>Actinomycetospora</taxon>
    </lineage>
</organism>
<sequence>MRQEPEVRSYAVTHPAGTVVPPQPPGWHQVLLAASGAMTVEVRDGGWFVPPGAAVVVAAGETHRIRTTARTRLRNLYLRTDDPGPTRVVAVVGLLRELLLTAVARAPLSRDVPHAVALLDLLALELAAAPAVEPLRLPMPDDPIARVVAARILADPGGSDGIDDLCRGSGAARRTVERRFVAETGLGVARWRRRARLAAALEALARGEPPSRVAAAVGYATPSAFGAMVKAELGHTPGAVLR</sequence>
<feature type="domain" description="HTH araC/xylS-type" evidence="1">
    <location>
        <begin position="142"/>
        <end position="242"/>
    </location>
</feature>
<keyword evidence="3" id="KW-1185">Reference proteome</keyword>
<gene>
    <name evidence="2" type="ORF">QRT03_16325</name>
</gene>
<dbReference type="PROSITE" id="PS01124">
    <property type="entry name" value="HTH_ARAC_FAMILY_2"/>
    <property type="match status" value="1"/>
</dbReference>
<dbReference type="EMBL" id="JASVWF010000003">
    <property type="protein sequence ID" value="MDL5157534.1"/>
    <property type="molecule type" value="Genomic_DNA"/>
</dbReference>
<evidence type="ECO:0000259" key="1">
    <source>
        <dbReference type="PROSITE" id="PS01124"/>
    </source>
</evidence>
<evidence type="ECO:0000313" key="3">
    <source>
        <dbReference type="Proteomes" id="UP001231924"/>
    </source>
</evidence>
<dbReference type="PANTHER" id="PTHR11019">
    <property type="entry name" value="HTH-TYPE TRANSCRIPTIONAL REGULATOR NIMR"/>
    <property type="match status" value="1"/>
</dbReference>
<dbReference type="InterPro" id="IPR011051">
    <property type="entry name" value="RmlC_Cupin_sf"/>
</dbReference>
<dbReference type="Pfam" id="PF12833">
    <property type="entry name" value="HTH_18"/>
    <property type="match status" value="1"/>
</dbReference>
<dbReference type="InterPro" id="IPR014710">
    <property type="entry name" value="RmlC-like_jellyroll"/>
</dbReference>
<dbReference type="Proteomes" id="UP001231924">
    <property type="component" value="Unassembled WGS sequence"/>
</dbReference>
<dbReference type="Gene3D" id="2.60.120.10">
    <property type="entry name" value="Jelly Rolls"/>
    <property type="match status" value="1"/>
</dbReference>
<protein>
    <submittedName>
        <fullName evidence="2">AraC family transcriptional regulator</fullName>
    </submittedName>
</protein>
<name>A0ABT7MA49_9PSEU</name>